<dbReference type="SUPFAM" id="SSF49464">
    <property type="entry name" value="Carboxypeptidase regulatory domain-like"/>
    <property type="match status" value="1"/>
</dbReference>
<keyword evidence="1" id="KW-0121">Carboxypeptidase</keyword>
<keyword evidence="1" id="KW-0378">Hydrolase</keyword>
<protein>
    <submittedName>
        <fullName evidence="1">Carboxypeptidase-like regulatory domain-containing protein</fullName>
    </submittedName>
</protein>
<evidence type="ECO:0000313" key="1">
    <source>
        <dbReference type="EMBL" id="THD69214.1"/>
    </source>
</evidence>
<evidence type="ECO:0000313" key="2">
    <source>
        <dbReference type="Proteomes" id="UP000305939"/>
    </source>
</evidence>
<comment type="caution">
    <text evidence="1">The sequence shown here is derived from an EMBL/GenBank/DDBJ whole genome shotgun (WGS) entry which is preliminary data.</text>
</comment>
<name>A0A4S3M267_9FLAO</name>
<proteinExistence type="predicted"/>
<dbReference type="InterPro" id="IPR008969">
    <property type="entry name" value="CarboxyPept-like_regulatory"/>
</dbReference>
<dbReference type="AlphaFoldDB" id="A0A4S3M267"/>
<keyword evidence="2" id="KW-1185">Reference proteome</keyword>
<reference evidence="1 2" key="1">
    <citation type="submission" date="2019-04" db="EMBL/GenBank/DDBJ databases">
        <title>Draft genome sequence of Robertkochia marina CC-AMO-30D.</title>
        <authorList>
            <person name="Hameed A."/>
            <person name="Lin S.-Y."/>
            <person name="Shahina M."/>
            <person name="Lai W.-A."/>
            <person name="Young C.-C."/>
        </authorList>
    </citation>
    <scope>NUCLEOTIDE SEQUENCE [LARGE SCALE GENOMIC DNA]</scope>
    <source>
        <strain evidence="1 2">CC-AMO-30D</strain>
    </source>
</reference>
<dbReference type="Proteomes" id="UP000305939">
    <property type="component" value="Unassembled WGS sequence"/>
</dbReference>
<dbReference type="EMBL" id="SSMC01000001">
    <property type="protein sequence ID" value="THD69214.1"/>
    <property type="molecule type" value="Genomic_DNA"/>
</dbReference>
<dbReference type="OrthoDB" id="1433475at2"/>
<gene>
    <name evidence="1" type="ORF">E7Z59_02460</name>
</gene>
<accession>A0A4S3M267</accession>
<keyword evidence="1" id="KW-0645">Protease</keyword>
<dbReference type="Pfam" id="PF13715">
    <property type="entry name" value="CarbopepD_reg_2"/>
    <property type="match status" value="1"/>
</dbReference>
<sequence>MFTGRHFKFLILKKLVLLLGLVLGTSLFTKAQSVSGKIVDEAQNPVPYATIQMGDRYGVISNIDGEFTLVVREPAETDTVIISYLGFESLKIPAVQFTEKTYVLKEQVTELDEVLVSNKQLSPEEIIAKMLDAAPQLYAGDDRSQVFFMRNQENQRLIDFTFEIDKASKSSRADLKTINQEIGELTESIVGSRFRFFTEYYGDYIKWEDSSKLKVEKAVILKDKDRDMSAEEITKKLINTVRPYLENDATYKVKTGIIKIEDSLKTDEMFEEDIDSVKGKTRYVKSSLRWRLKGHNEFYKDDDLDFFRKQNRYEYTLEGYSNIGGESVYVISFTPDRGSAQFRGKMYINVFDFALMRLEYEMLEGERLQNINLKFLLGIKYREDRVKVTSEYRKNKEGKYYLKFGRKSSGMYAYISRPLKFIKNRTEASSDRQVFKMDFTFEIDNVSSSEIYIVESREITADDYKSFETQENFEPVEIEAYDASIWEGYNIIAPIEAIRTYGKTEVY</sequence>
<dbReference type="GO" id="GO:0004180">
    <property type="term" value="F:carboxypeptidase activity"/>
    <property type="evidence" value="ECO:0007669"/>
    <property type="project" value="UniProtKB-KW"/>
</dbReference>
<organism evidence="1 2">
    <name type="scientific">Robertkochia marina</name>
    <dbReference type="NCBI Taxonomy" id="1227945"/>
    <lineage>
        <taxon>Bacteria</taxon>
        <taxon>Pseudomonadati</taxon>
        <taxon>Bacteroidota</taxon>
        <taxon>Flavobacteriia</taxon>
        <taxon>Flavobacteriales</taxon>
        <taxon>Flavobacteriaceae</taxon>
        <taxon>Robertkochia</taxon>
    </lineage>
</organism>
<dbReference type="Gene3D" id="2.50.20.10">
    <property type="entry name" value="Lipoprotein localisation LolA/LolB/LppX"/>
    <property type="match status" value="1"/>
</dbReference>